<organism evidence="6 7">
    <name type="scientific">Desulfosalsimonas propionicica</name>
    <dbReference type="NCBI Taxonomy" id="332175"/>
    <lineage>
        <taxon>Bacteria</taxon>
        <taxon>Pseudomonadati</taxon>
        <taxon>Thermodesulfobacteriota</taxon>
        <taxon>Desulfobacteria</taxon>
        <taxon>Desulfobacterales</taxon>
        <taxon>Desulfosalsimonadaceae</taxon>
        <taxon>Desulfosalsimonas</taxon>
    </lineage>
</organism>
<dbReference type="EMBL" id="JACDUS010000004">
    <property type="protein sequence ID" value="MBA2881447.1"/>
    <property type="molecule type" value="Genomic_DNA"/>
</dbReference>
<proteinExistence type="predicted"/>
<dbReference type="GO" id="GO:0000160">
    <property type="term" value="P:phosphorelay signal transduction system"/>
    <property type="evidence" value="ECO:0007669"/>
    <property type="project" value="InterPro"/>
</dbReference>
<reference evidence="6 7" key="1">
    <citation type="submission" date="2020-07" db="EMBL/GenBank/DDBJ databases">
        <title>Genomic Encyclopedia of Type Strains, Phase IV (KMG-IV): sequencing the most valuable type-strain genomes for metagenomic binning, comparative biology and taxonomic classification.</title>
        <authorList>
            <person name="Goeker M."/>
        </authorList>
    </citation>
    <scope>NUCLEOTIDE SEQUENCE [LARGE SCALE GENOMIC DNA]</scope>
    <source>
        <strain evidence="6 7">DSM 17721</strain>
    </source>
</reference>
<dbReference type="SUPFAM" id="SSF52172">
    <property type="entry name" value="CheY-like"/>
    <property type="match status" value="1"/>
</dbReference>
<accession>A0A7W0HKQ0</accession>
<evidence type="ECO:0000259" key="5">
    <source>
        <dbReference type="PROSITE" id="PS50110"/>
    </source>
</evidence>
<evidence type="ECO:0000313" key="7">
    <source>
        <dbReference type="Proteomes" id="UP000525298"/>
    </source>
</evidence>
<dbReference type="AlphaFoldDB" id="A0A7W0HKQ0"/>
<keyword evidence="3" id="KW-0597">Phosphoprotein</keyword>
<dbReference type="SUPFAM" id="SSF55874">
    <property type="entry name" value="ATPase domain of HSP90 chaperone/DNA topoisomerase II/histidine kinase"/>
    <property type="match status" value="1"/>
</dbReference>
<dbReference type="PANTHER" id="PTHR43065:SF42">
    <property type="entry name" value="TWO-COMPONENT SENSOR PPRA"/>
    <property type="match status" value="1"/>
</dbReference>
<evidence type="ECO:0000313" key="6">
    <source>
        <dbReference type="EMBL" id="MBA2881447.1"/>
    </source>
</evidence>
<dbReference type="InterPro" id="IPR036890">
    <property type="entry name" value="HATPase_C_sf"/>
</dbReference>
<gene>
    <name evidence="6" type="ORF">HNR65_001774</name>
</gene>
<dbReference type="PANTHER" id="PTHR43065">
    <property type="entry name" value="SENSOR HISTIDINE KINASE"/>
    <property type="match status" value="1"/>
</dbReference>
<dbReference type="PROSITE" id="PS50109">
    <property type="entry name" value="HIS_KIN"/>
    <property type="match status" value="1"/>
</dbReference>
<feature type="domain" description="Response regulatory" evidence="5">
    <location>
        <begin position="208"/>
        <end position="324"/>
    </location>
</feature>
<evidence type="ECO:0000259" key="4">
    <source>
        <dbReference type="PROSITE" id="PS50109"/>
    </source>
</evidence>
<name>A0A7W0HKQ0_9BACT</name>
<dbReference type="Proteomes" id="UP000525298">
    <property type="component" value="Unassembled WGS sequence"/>
</dbReference>
<dbReference type="EC" id="2.7.13.3" evidence="2"/>
<dbReference type="Gene3D" id="3.40.50.2300">
    <property type="match status" value="1"/>
</dbReference>
<protein>
    <recommendedName>
        <fullName evidence="2">histidine kinase</fullName>
        <ecNumber evidence="2">2.7.13.3</ecNumber>
    </recommendedName>
</protein>
<dbReference type="Gene3D" id="3.30.565.10">
    <property type="entry name" value="Histidine kinase-like ATPase, C-terminal domain"/>
    <property type="match status" value="1"/>
</dbReference>
<evidence type="ECO:0000256" key="2">
    <source>
        <dbReference type="ARBA" id="ARBA00012438"/>
    </source>
</evidence>
<dbReference type="SMART" id="SM00448">
    <property type="entry name" value="REC"/>
    <property type="match status" value="1"/>
</dbReference>
<dbReference type="PRINTS" id="PR00344">
    <property type="entry name" value="BCTRLSENSOR"/>
</dbReference>
<dbReference type="InterPro" id="IPR003594">
    <property type="entry name" value="HATPase_dom"/>
</dbReference>
<dbReference type="Pfam" id="PF02518">
    <property type="entry name" value="HATPase_c"/>
    <property type="match status" value="1"/>
</dbReference>
<dbReference type="InterPro" id="IPR001789">
    <property type="entry name" value="Sig_transdc_resp-reg_receiver"/>
</dbReference>
<dbReference type="GO" id="GO:0004673">
    <property type="term" value="F:protein histidine kinase activity"/>
    <property type="evidence" value="ECO:0007669"/>
    <property type="project" value="UniProtKB-EC"/>
</dbReference>
<dbReference type="Pfam" id="PF00072">
    <property type="entry name" value="Response_reg"/>
    <property type="match status" value="1"/>
</dbReference>
<evidence type="ECO:0000256" key="3">
    <source>
        <dbReference type="PROSITE-ProRule" id="PRU00169"/>
    </source>
</evidence>
<evidence type="ECO:0000256" key="1">
    <source>
        <dbReference type="ARBA" id="ARBA00000085"/>
    </source>
</evidence>
<keyword evidence="7" id="KW-1185">Reference proteome</keyword>
<dbReference type="SMART" id="SM00387">
    <property type="entry name" value="HATPase_c"/>
    <property type="match status" value="1"/>
</dbReference>
<dbReference type="InterPro" id="IPR005467">
    <property type="entry name" value="His_kinase_dom"/>
</dbReference>
<feature type="modified residue" description="4-aspartylphosphate" evidence="3">
    <location>
        <position position="259"/>
    </location>
</feature>
<dbReference type="PROSITE" id="PS50110">
    <property type="entry name" value="RESPONSE_REGULATORY"/>
    <property type="match status" value="1"/>
</dbReference>
<feature type="domain" description="Histidine kinase" evidence="4">
    <location>
        <begin position="1"/>
        <end position="187"/>
    </location>
</feature>
<comment type="caution">
    <text evidence="6">The sequence shown here is derived from an EMBL/GenBank/DDBJ whole genome shotgun (WGS) entry which is preliminary data.</text>
</comment>
<sequence>MSADRRSTEITRQLLAFSRQQTIVPESLDVNETVESMLKMLRRLIGEDIDLSWQPRARKWKVYMDPSQIDQILVNLCVNARHAIADVGRIIIETETRTFDEDYCATNIGFTPGDFVMLSVNDNGCGMDKKTQNRIFEPFFTTKKTGEGTGLGLATVYGIVKQNEGFINVYSEPGNGTTFKIYLPKHETMPEETKSQAALEPEIKGTETVLLVEDEQQILHMTTMMLEKLGYTVLAAQTPAEAMDTVKAHTSKIDLLMTDAVMPEMNGRELSENIKSLHQGLKVMFMSGYTADLIAHRGVLDEGVNFIQKPFPRRDLALKLREILDEADQ</sequence>
<dbReference type="InterPro" id="IPR004358">
    <property type="entry name" value="Sig_transdc_His_kin-like_C"/>
</dbReference>
<comment type="catalytic activity">
    <reaction evidence="1">
        <text>ATP + protein L-histidine = ADP + protein N-phospho-L-histidine.</text>
        <dbReference type="EC" id="2.7.13.3"/>
    </reaction>
</comment>
<dbReference type="InterPro" id="IPR011006">
    <property type="entry name" value="CheY-like_superfamily"/>
</dbReference>